<dbReference type="Proteomes" id="UP000613580">
    <property type="component" value="Unassembled WGS sequence"/>
</dbReference>
<proteinExistence type="predicted"/>
<evidence type="ECO:0000313" key="2">
    <source>
        <dbReference type="EMBL" id="KAF7322576.1"/>
    </source>
</evidence>
<dbReference type="AlphaFoldDB" id="A0A8H6WMF8"/>
<feature type="region of interest" description="Disordered" evidence="1">
    <location>
        <begin position="198"/>
        <end position="277"/>
    </location>
</feature>
<evidence type="ECO:0000256" key="1">
    <source>
        <dbReference type="SAM" id="MobiDB-lite"/>
    </source>
</evidence>
<evidence type="ECO:0000313" key="3">
    <source>
        <dbReference type="Proteomes" id="UP000613580"/>
    </source>
</evidence>
<feature type="compositionally biased region" description="Low complexity" evidence="1">
    <location>
        <begin position="148"/>
        <end position="158"/>
    </location>
</feature>
<reference evidence="2" key="1">
    <citation type="submission" date="2020-05" db="EMBL/GenBank/DDBJ databases">
        <title>Mycena genomes resolve the evolution of fungal bioluminescence.</title>
        <authorList>
            <person name="Tsai I.J."/>
        </authorList>
    </citation>
    <scope>NUCLEOTIDE SEQUENCE</scope>
    <source>
        <strain evidence="2">110903Hualien_Pintung</strain>
    </source>
</reference>
<feature type="region of interest" description="Disordered" evidence="1">
    <location>
        <begin position="127"/>
        <end position="167"/>
    </location>
</feature>
<sequence length="998" mass="112937">MDEEWRFTNADNMRLDAVQEYAEFMFPAALSDESSAVHFDLGAPSDWMTSRGYRLWQEADPDRPLDPSLRAELAAVRHLSGYRDQILTPLYINNPFFSLVKWRQWINPVPFNTYMLGTFELERNQSSDISRGRQAVRPEPAFRPALRSASSPGYSPSHSESRPITPFSEGFSEAVSSEYSASRRSRSASVDRALDRQLQLASRNPTPAASRAGSRAVSRVASRAVSRAASRAVSRAASPASDGAPMSKPSAGKKGKKKASKKKKKKKTAESDSDSGSGRIKITRELEVDRIITLTEAPRCWTIPDGTDGEAIYLLSYAANKAALEVPGRVQGKPASYQRMDAFLRTQDQDAWGGSTGSPSTGDAWVYAFGPKRVRCRRAHLKCKGVSTCEHVSEELFGDCERLEPDPAAMRDLWNHELDANEREAASAESILSRFYQRVALSKCDGDCDGSPVMVLRSNGANQYGKVYFVGCSKWTPAERWEHIYHAIPPNVDETTFKYVLENDGKLPADLNTGDVNATCALTLHPSLRLKHCPYSHIIDGIIRPSRILPRPCPAEMIVYIPIRPPADKDDEYWYKWDDELEFQCFVQLRNWHNHPSHPEAKPSAEDERRLEAAMRAMGSKHLSVRSLLKADSTSAIYGGQSISQTSPAFLNTRKIRDRIRSYQKQKFPKDLGFPGVMDHLEKKERALPINQRFIQAAIDKGDFKIVVTLNPKLAYLIHNVLALTVDTTFKRTEGEMDEWTVTGYSDRYKRRITFASLYCDRKSEESFRALFFELFDAIHRVTGEKLKLQPFYPDANCRIMMMDGEVAQALGLGSFLVHYNVPAISNIHSENPIELLSYCLKTCTWHFGRHIDELDKFGATPEMIQRLKSIMGLGSLEEIEEWKEYCRSVPNDKVLQWFQHKETHRWILPSINPTLSKITHDNWIITPRNSNIGEGAHAVRNAQTGTQLPLLTAILEDQQIQEDMTEEIHQSARDAIMRRRWAGPAEREKQQAQRRTV</sequence>
<gene>
    <name evidence="2" type="ORF">HMN09_00036100</name>
</gene>
<comment type="caution">
    <text evidence="2">The sequence shown here is derived from an EMBL/GenBank/DDBJ whole genome shotgun (WGS) entry which is preliminary data.</text>
</comment>
<protein>
    <submittedName>
        <fullName evidence="2">Uncharacterized protein</fullName>
    </submittedName>
</protein>
<name>A0A8H6WMF8_MYCCL</name>
<feature type="compositionally biased region" description="Basic residues" evidence="1">
    <location>
        <begin position="251"/>
        <end position="267"/>
    </location>
</feature>
<accession>A0A8H6WMF8</accession>
<feature type="compositionally biased region" description="Low complexity" evidence="1">
    <location>
        <begin position="208"/>
        <end position="241"/>
    </location>
</feature>
<dbReference type="OrthoDB" id="2990096at2759"/>
<keyword evidence="3" id="KW-1185">Reference proteome</keyword>
<organism evidence="2 3">
    <name type="scientific">Mycena chlorophos</name>
    <name type="common">Agaric fungus</name>
    <name type="synonym">Agaricus chlorophos</name>
    <dbReference type="NCBI Taxonomy" id="658473"/>
    <lineage>
        <taxon>Eukaryota</taxon>
        <taxon>Fungi</taxon>
        <taxon>Dikarya</taxon>
        <taxon>Basidiomycota</taxon>
        <taxon>Agaricomycotina</taxon>
        <taxon>Agaricomycetes</taxon>
        <taxon>Agaricomycetidae</taxon>
        <taxon>Agaricales</taxon>
        <taxon>Marasmiineae</taxon>
        <taxon>Mycenaceae</taxon>
        <taxon>Mycena</taxon>
    </lineage>
</organism>
<dbReference type="EMBL" id="JACAZE010000001">
    <property type="protein sequence ID" value="KAF7322576.1"/>
    <property type="molecule type" value="Genomic_DNA"/>
</dbReference>